<organism evidence="2">
    <name type="scientific">marine sediment metagenome</name>
    <dbReference type="NCBI Taxonomy" id="412755"/>
    <lineage>
        <taxon>unclassified sequences</taxon>
        <taxon>metagenomes</taxon>
        <taxon>ecological metagenomes</taxon>
    </lineage>
</organism>
<sequence>MGKEFAGKAAVSTETMKMENRKDERMSKKINYKIISANEFLKAKPSGEFDREESKKSLVEIATLAKSPADYEILLDIRQTYGRLTSTDIYEFVAELSKHRHAFRNKIAVLSRSGISSIDDRQFDNAQFMELCAKNRGLMIEAFTSFEETVDWLSTSVDIDINDLSRELS</sequence>
<proteinExistence type="predicted"/>
<comment type="caution">
    <text evidence="2">The sequence shown here is derived from an EMBL/GenBank/DDBJ whole genome shotgun (WGS) entry which is preliminary data.</text>
</comment>
<name>A0A0F8ZWC6_9ZZZZ</name>
<reference evidence="2" key="1">
    <citation type="journal article" date="2015" name="Nature">
        <title>Complex archaea that bridge the gap between prokaryotes and eukaryotes.</title>
        <authorList>
            <person name="Spang A."/>
            <person name="Saw J.H."/>
            <person name="Jorgensen S.L."/>
            <person name="Zaremba-Niedzwiedzka K."/>
            <person name="Martijn J."/>
            <person name="Lind A.E."/>
            <person name="van Eijk R."/>
            <person name="Schleper C."/>
            <person name="Guy L."/>
            <person name="Ettema T.J."/>
        </authorList>
    </citation>
    <scope>NUCLEOTIDE SEQUENCE</scope>
</reference>
<feature type="region of interest" description="Disordered" evidence="1">
    <location>
        <begin position="1"/>
        <end position="24"/>
    </location>
</feature>
<accession>A0A0F8ZWC6</accession>
<protein>
    <submittedName>
        <fullName evidence="2">Uncharacterized protein</fullName>
    </submittedName>
</protein>
<dbReference type="AlphaFoldDB" id="A0A0F8ZWC6"/>
<evidence type="ECO:0000256" key="1">
    <source>
        <dbReference type="SAM" id="MobiDB-lite"/>
    </source>
</evidence>
<dbReference type="EMBL" id="LAZR01045741">
    <property type="protein sequence ID" value="KKK98157.1"/>
    <property type="molecule type" value="Genomic_DNA"/>
</dbReference>
<evidence type="ECO:0000313" key="2">
    <source>
        <dbReference type="EMBL" id="KKK98157.1"/>
    </source>
</evidence>
<gene>
    <name evidence="2" type="ORF">LCGC14_2645570</name>
</gene>